<accession>A0A0A9ALJ4</accession>
<reference evidence="1" key="1">
    <citation type="submission" date="2014-09" db="EMBL/GenBank/DDBJ databases">
        <authorList>
            <person name="Magalhaes I.L.F."/>
            <person name="Oliveira U."/>
            <person name="Santos F.R."/>
            <person name="Vidigal T.H.D.A."/>
            <person name="Brescovit A.D."/>
            <person name="Santos A.J."/>
        </authorList>
    </citation>
    <scope>NUCLEOTIDE SEQUENCE</scope>
    <source>
        <tissue evidence="1">Shoot tissue taken approximately 20 cm above the soil surface</tissue>
    </source>
</reference>
<organism evidence="1">
    <name type="scientific">Arundo donax</name>
    <name type="common">Giant reed</name>
    <name type="synonym">Donax arundinaceus</name>
    <dbReference type="NCBI Taxonomy" id="35708"/>
    <lineage>
        <taxon>Eukaryota</taxon>
        <taxon>Viridiplantae</taxon>
        <taxon>Streptophyta</taxon>
        <taxon>Embryophyta</taxon>
        <taxon>Tracheophyta</taxon>
        <taxon>Spermatophyta</taxon>
        <taxon>Magnoliopsida</taxon>
        <taxon>Liliopsida</taxon>
        <taxon>Poales</taxon>
        <taxon>Poaceae</taxon>
        <taxon>PACMAD clade</taxon>
        <taxon>Arundinoideae</taxon>
        <taxon>Arundineae</taxon>
        <taxon>Arundo</taxon>
    </lineage>
</organism>
<proteinExistence type="predicted"/>
<sequence>MLCVWIREIWASASRSETEICEHLVADAIVSYHDDLGCASRCVMEKEFQGSVLWVALASVCFAVSS</sequence>
<reference evidence="1" key="2">
    <citation type="journal article" date="2015" name="Data Brief">
        <title>Shoot transcriptome of the giant reed, Arundo donax.</title>
        <authorList>
            <person name="Barrero R.A."/>
            <person name="Guerrero F.D."/>
            <person name="Moolhuijzen P."/>
            <person name="Goolsby J.A."/>
            <person name="Tidwell J."/>
            <person name="Bellgard S.E."/>
            <person name="Bellgard M.I."/>
        </authorList>
    </citation>
    <scope>NUCLEOTIDE SEQUENCE</scope>
    <source>
        <tissue evidence="1">Shoot tissue taken approximately 20 cm above the soil surface</tissue>
    </source>
</reference>
<dbReference type="AlphaFoldDB" id="A0A0A9ALJ4"/>
<protein>
    <submittedName>
        <fullName evidence="1">Uncharacterized protein</fullName>
    </submittedName>
</protein>
<name>A0A0A9ALJ4_ARUDO</name>
<evidence type="ECO:0000313" key="1">
    <source>
        <dbReference type="EMBL" id="JAD52554.1"/>
    </source>
</evidence>
<dbReference type="EMBL" id="GBRH01245341">
    <property type="protein sequence ID" value="JAD52554.1"/>
    <property type="molecule type" value="Transcribed_RNA"/>
</dbReference>